<evidence type="ECO:0000313" key="2">
    <source>
        <dbReference type="EMBL" id="GGN33294.1"/>
    </source>
</evidence>
<dbReference type="Gene3D" id="1.10.630.10">
    <property type="entry name" value="Cytochrome P450"/>
    <property type="match status" value="1"/>
</dbReference>
<evidence type="ECO:0000313" key="3">
    <source>
        <dbReference type="Proteomes" id="UP000600080"/>
    </source>
</evidence>
<dbReference type="Pfam" id="PF00067">
    <property type="entry name" value="p450"/>
    <property type="match status" value="1"/>
</dbReference>
<dbReference type="RefSeq" id="WP_189095775.1">
    <property type="nucleotide sequence ID" value="NZ_BMND01000002.1"/>
</dbReference>
<evidence type="ECO:0000256" key="1">
    <source>
        <dbReference type="ARBA" id="ARBA00010617"/>
    </source>
</evidence>
<sequence>MQNTAETGPDAPLDVTPLLDDPHAAYAALREAGPVHRITGADGSPAWLVTRYDDVRSALADPRLSLDKRHAGPGGYRGFALPPALDANLLNMDPPDHTRVRRLVVKAFTPGRVETLRAPVRRVADELLDAMAGRGRADLIADYAGPLPITVICDLLGIPQRDRRDFLAWSDALITPDPSRPEAMKHAIGAMLEFYTGLIAAKRAEPGDDLLSDLIAVRDDEPGDEGGDRLTEDELTSLAFLILFAGYENTVHLIGNAVLGLLDHPELLRQLQHNPAELPPAVEEFLRFDSPGPLAIRRFPREDLEIGGVRIPAGDSVLLSIASANRDPARFPAPDVLDRGRDLSGHLAMGHGIHYCLGAPLARMEAVTAIEALLARFPGLRLDVPRSELRHRRSLRSRGLISLPVAW</sequence>
<dbReference type="GeneID" id="301546319"/>
<dbReference type="PRINTS" id="PR00359">
    <property type="entry name" value="BP450"/>
</dbReference>
<dbReference type="CDD" id="cd11029">
    <property type="entry name" value="CYP107-like"/>
    <property type="match status" value="1"/>
</dbReference>
<dbReference type="InterPro" id="IPR002397">
    <property type="entry name" value="Cyt_P450_B"/>
</dbReference>
<dbReference type="SUPFAM" id="SSF48264">
    <property type="entry name" value="Cytochrome P450"/>
    <property type="match status" value="1"/>
</dbReference>
<keyword evidence="3" id="KW-1185">Reference proteome</keyword>
<dbReference type="Proteomes" id="UP000600080">
    <property type="component" value="Unassembled WGS sequence"/>
</dbReference>
<protein>
    <submittedName>
        <fullName evidence="2">Cytochrome P450</fullName>
    </submittedName>
</protein>
<dbReference type="PANTHER" id="PTHR46696:SF1">
    <property type="entry name" value="CYTOCHROME P450 YJIB-RELATED"/>
    <property type="match status" value="1"/>
</dbReference>
<gene>
    <name evidence="2" type="ORF">GCM10012285_04220</name>
</gene>
<reference evidence="3" key="1">
    <citation type="journal article" date="2019" name="Int. J. Syst. Evol. Microbiol.">
        <title>The Global Catalogue of Microorganisms (GCM) 10K type strain sequencing project: providing services to taxonomists for standard genome sequencing and annotation.</title>
        <authorList>
            <consortium name="The Broad Institute Genomics Platform"/>
            <consortium name="The Broad Institute Genome Sequencing Center for Infectious Disease"/>
            <person name="Wu L."/>
            <person name="Ma J."/>
        </authorList>
    </citation>
    <scope>NUCLEOTIDE SEQUENCE [LARGE SCALE GENOMIC DNA]</scope>
    <source>
        <strain evidence="3">CGMCC 4.7323</strain>
    </source>
</reference>
<comment type="caution">
    <text evidence="2">The sequence shown here is derived from an EMBL/GenBank/DDBJ whole genome shotgun (WGS) entry which is preliminary data.</text>
</comment>
<organism evidence="2 3">
    <name type="scientific">Streptomyces kronopolitis</name>
    <dbReference type="NCBI Taxonomy" id="1612435"/>
    <lineage>
        <taxon>Bacteria</taxon>
        <taxon>Bacillati</taxon>
        <taxon>Actinomycetota</taxon>
        <taxon>Actinomycetes</taxon>
        <taxon>Kitasatosporales</taxon>
        <taxon>Streptomycetaceae</taxon>
        <taxon>Streptomyces</taxon>
    </lineage>
</organism>
<dbReference type="PANTHER" id="PTHR46696">
    <property type="entry name" value="P450, PUTATIVE (EUROFUNG)-RELATED"/>
    <property type="match status" value="1"/>
</dbReference>
<proteinExistence type="inferred from homology"/>
<dbReference type="InterPro" id="IPR001128">
    <property type="entry name" value="Cyt_P450"/>
</dbReference>
<dbReference type="InterPro" id="IPR036396">
    <property type="entry name" value="Cyt_P450_sf"/>
</dbReference>
<comment type="similarity">
    <text evidence="1">Belongs to the cytochrome P450 family.</text>
</comment>
<dbReference type="EMBL" id="BMND01000002">
    <property type="protein sequence ID" value="GGN33294.1"/>
    <property type="molecule type" value="Genomic_DNA"/>
</dbReference>
<name>A0ABQ2J0F5_9ACTN</name>
<accession>A0ABQ2J0F5</accession>